<dbReference type="InterPro" id="IPR004101">
    <property type="entry name" value="Mur_ligase_C"/>
</dbReference>
<comment type="caution">
    <text evidence="11">The sequence shown here is derived from an EMBL/GenBank/DDBJ whole genome shotgun (WGS) entry which is preliminary data.</text>
</comment>
<keyword evidence="6 7" id="KW-0067">ATP-binding</keyword>
<evidence type="ECO:0000256" key="6">
    <source>
        <dbReference type="ARBA" id="ARBA00022840"/>
    </source>
</evidence>
<evidence type="ECO:0000256" key="2">
    <source>
        <dbReference type="ARBA" id="ARBA00004752"/>
    </source>
</evidence>
<comment type="pathway">
    <text evidence="2 7 8">Cell wall biogenesis; peptidoglycan biosynthesis.</text>
</comment>
<keyword evidence="3 7" id="KW-0963">Cytoplasm</keyword>
<feature type="domain" description="Mur ligase central" evidence="10">
    <location>
        <begin position="137"/>
        <end position="324"/>
    </location>
</feature>
<organism evidence="11 12">
    <name type="scientific">Candidatus Uhrbacteria bacterium GW2011_GWC1_41_20</name>
    <dbReference type="NCBI Taxonomy" id="1618983"/>
    <lineage>
        <taxon>Bacteria</taxon>
        <taxon>Candidatus Uhriibacteriota</taxon>
    </lineage>
</organism>
<evidence type="ECO:0000256" key="4">
    <source>
        <dbReference type="ARBA" id="ARBA00022598"/>
    </source>
</evidence>
<dbReference type="SUPFAM" id="SSF53623">
    <property type="entry name" value="MurD-like peptide ligases, catalytic domain"/>
    <property type="match status" value="1"/>
</dbReference>
<evidence type="ECO:0000313" key="12">
    <source>
        <dbReference type="Proteomes" id="UP000033930"/>
    </source>
</evidence>
<name>A0A0G0XQP7_9BACT</name>
<feature type="binding site" evidence="7">
    <location>
        <begin position="139"/>
        <end position="145"/>
    </location>
    <ligand>
        <name>ATP</name>
        <dbReference type="ChEBI" id="CHEBI:30616"/>
    </ligand>
</feature>
<dbReference type="Gene3D" id="3.90.190.20">
    <property type="entry name" value="Mur ligase, C-terminal domain"/>
    <property type="match status" value="1"/>
</dbReference>
<dbReference type="InterPro" id="IPR036615">
    <property type="entry name" value="Mur_ligase_C_dom_sf"/>
</dbReference>
<evidence type="ECO:0000256" key="7">
    <source>
        <dbReference type="HAMAP-Rule" id="MF_00639"/>
    </source>
</evidence>
<dbReference type="SUPFAM" id="SSF53244">
    <property type="entry name" value="MurD-like peptide ligases, peptide-binding domain"/>
    <property type="match status" value="1"/>
</dbReference>
<keyword evidence="7 8" id="KW-0131">Cell cycle</keyword>
<dbReference type="GO" id="GO:0071555">
    <property type="term" value="P:cell wall organization"/>
    <property type="evidence" value="ECO:0007669"/>
    <property type="project" value="UniProtKB-KW"/>
</dbReference>
<dbReference type="PANTHER" id="PTHR43692">
    <property type="entry name" value="UDP-N-ACETYLMURAMOYLALANINE--D-GLUTAMATE LIGASE"/>
    <property type="match status" value="1"/>
</dbReference>
<keyword evidence="4 7" id="KW-0436">Ligase</keyword>
<dbReference type="InterPro" id="IPR005762">
    <property type="entry name" value="MurD"/>
</dbReference>
<dbReference type="GO" id="GO:0008764">
    <property type="term" value="F:UDP-N-acetylmuramoylalanine-D-glutamate ligase activity"/>
    <property type="evidence" value="ECO:0007669"/>
    <property type="project" value="UniProtKB-UniRule"/>
</dbReference>
<keyword evidence="7 8" id="KW-0133">Cell shape</keyword>
<keyword evidence="5 7" id="KW-0547">Nucleotide-binding</keyword>
<dbReference type="PANTHER" id="PTHR43692:SF1">
    <property type="entry name" value="UDP-N-ACETYLMURAMOYLALANINE--D-GLUTAMATE LIGASE"/>
    <property type="match status" value="1"/>
</dbReference>
<dbReference type="Pfam" id="PF21799">
    <property type="entry name" value="MurD-like_N"/>
    <property type="match status" value="1"/>
</dbReference>
<dbReference type="GO" id="GO:0009252">
    <property type="term" value="P:peptidoglycan biosynthetic process"/>
    <property type="evidence" value="ECO:0007669"/>
    <property type="project" value="UniProtKB-UniRule"/>
</dbReference>
<keyword evidence="7 8" id="KW-0961">Cell wall biogenesis/degradation</keyword>
<protein>
    <recommendedName>
        <fullName evidence="7 8">UDP-N-acetylmuramoylalanine--D-glutamate ligase</fullName>
        <ecNumber evidence="7 8">6.3.2.9</ecNumber>
    </recommendedName>
    <alternativeName>
        <fullName evidence="7">D-glutamic acid-adding enzyme</fullName>
    </alternativeName>
    <alternativeName>
        <fullName evidence="7">UDP-N-acetylmuramoyl-L-alanyl-D-glutamate synthetase</fullName>
    </alternativeName>
</protein>
<dbReference type="InterPro" id="IPR036565">
    <property type="entry name" value="Mur-like_cat_sf"/>
</dbReference>
<comment type="subcellular location">
    <subcellularLocation>
        <location evidence="1 7 8">Cytoplasm</location>
    </subcellularLocation>
</comment>
<dbReference type="GO" id="GO:0051301">
    <property type="term" value="P:cell division"/>
    <property type="evidence" value="ECO:0007669"/>
    <property type="project" value="UniProtKB-KW"/>
</dbReference>
<gene>
    <name evidence="7" type="primary">murD</name>
    <name evidence="11" type="ORF">UU50_C0009G0027</name>
</gene>
<feature type="domain" description="Mur ligase C-terminal" evidence="9">
    <location>
        <begin position="347"/>
        <end position="460"/>
    </location>
</feature>
<dbReference type="GO" id="GO:0005524">
    <property type="term" value="F:ATP binding"/>
    <property type="evidence" value="ECO:0007669"/>
    <property type="project" value="UniProtKB-UniRule"/>
</dbReference>
<evidence type="ECO:0000256" key="3">
    <source>
        <dbReference type="ARBA" id="ARBA00022490"/>
    </source>
</evidence>
<evidence type="ECO:0000259" key="9">
    <source>
        <dbReference type="Pfam" id="PF02875"/>
    </source>
</evidence>
<reference evidence="11 12" key="1">
    <citation type="journal article" date="2015" name="Nature">
        <title>rRNA introns, odd ribosomes, and small enigmatic genomes across a large radiation of phyla.</title>
        <authorList>
            <person name="Brown C.T."/>
            <person name="Hug L.A."/>
            <person name="Thomas B.C."/>
            <person name="Sharon I."/>
            <person name="Castelle C.J."/>
            <person name="Singh A."/>
            <person name="Wilkins M.J."/>
            <person name="Williams K.H."/>
            <person name="Banfield J.F."/>
        </authorList>
    </citation>
    <scope>NUCLEOTIDE SEQUENCE [LARGE SCALE GENOMIC DNA]</scope>
</reference>
<keyword evidence="7 8" id="KW-0573">Peptidoglycan synthesis</keyword>
<proteinExistence type="inferred from homology"/>
<dbReference type="GO" id="GO:0008360">
    <property type="term" value="P:regulation of cell shape"/>
    <property type="evidence" value="ECO:0007669"/>
    <property type="project" value="UniProtKB-KW"/>
</dbReference>
<comment type="similarity">
    <text evidence="7">Belongs to the MurCDEF family.</text>
</comment>
<evidence type="ECO:0000313" key="11">
    <source>
        <dbReference type="EMBL" id="KKR99210.1"/>
    </source>
</evidence>
<dbReference type="Pfam" id="PF02875">
    <property type="entry name" value="Mur_ligase_C"/>
    <property type="match status" value="1"/>
</dbReference>
<dbReference type="SUPFAM" id="SSF51984">
    <property type="entry name" value="MurCD N-terminal domain"/>
    <property type="match status" value="1"/>
</dbReference>
<dbReference type="Gene3D" id="3.40.50.720">
    <property type="entry name" value="NAD(P)-binding Rossmann-like Domain"/>
    <property type="match status" value="1"/>
</dbReference>
<dbReference type="GO" id="GO:0005737">
    <property type="term" value="C:cytoplasm"/>
    <property type="evidence" value="ECO:0007669"/>
    <property type="project" value="UniProtKB-SubCell"/>
</dbReference>
<dbReference type="EC" id="6.3.2.9" evidence="7 8"/>
<dbReference type="InterPro" id="IPR013221">
    <property type="entry name" value="Mur_ligase_cen"/>
</dbReference>
<comment type="catalytic activity">
    <reaction evidence="7 8">
        <text>UDP-N-acetyl-alpha-D-muramoyl-L-alanine + D-glutamate + ATP = UDP-N-acetyl-alpha-D-muramoyl-L-alanyl-D-glutamate + ADP + phosphate + H(+)</text>
        <dbReference type="Rhea" id="RHEA:16429"/>
        <dbReference type="ChEBI" id="CHEBI:15378"/>
        <dbReference type="ChEBI" id="CHEBI:29986"/>
        <dbReference type="ChEBI" id="CHEBI:30616"/>
        <dbReference type="ChEBI" id="CHEBI:43474"/>
        <dbReference type="ChEBI" id="CHEBI:83898"/>
        <dbReference type="ChEBI" id="CHEBI:83900"/>
        <dbReference type="ChEBI" id="CHEBI:456216"/>
        <dbReference type="EC" id="6.3.2.9"/>
    </reaction>
</comment>
<dbReference type="Proteomes" id="UP000033930">
    <property type="component" value="Unassembled WGS sequence"/>
</dbReference>
<dbReference type="AlphaFoldDB" id="A0A0G0XQP7"/>
<evidence type="ECO:0000256" key="8">
    <source>
        <dbReference type="RuleBase" id="RU003664"/>
    </source>
</evidence>
<keyword evidence="7 8" id="KW-0132">Cell division</keyword>
<dbReference type="UniPathway" id="UPA00219"/>
<dbReference type="NCBIfam" id="TIGR01087">
    <property type="entry name" value="murD"/>
    <property type="match status" value="1"/>
</dbReference>
<sequence>MDLSKIENFQDAVITVIGLGRYKQGSGLGAAKWLMRHGAQTIITDLKDESELEESMELVMSWYHKYRELYPERTIYSPVFVLGEHRQEDFTDVDCVVQNPGVPSETEFIEAAKQAGVSVESDVSLFFRFCPYQIVAVTGTKGKTTTTKMIGTMFEEQDDRTIVAGNIKVSPLEYLDELLVRGEETLVVLELSSWLLESLPGAFVDLKKGPDIAVLTNVYPDHLNRYDSYEDYIYSKEILFLSQTADQYTVLNYDHETVRAMESKVTGKLLWCSRTYQEHDGCFVKDGMIVVRKDGTEVDVILVDQVGLKGDHNMENILTSICAAYFRGVGIDIIRSISHSFQGVSDRQELVREVDEITYINDVTATQPDSVIAALKRFGADGDIILIAGGQDKGLNFEELSEEIVKNCKHLILWEGDASDKIAQLVGTQIKRNTGVKTMKEAVGLAKAVATSGDIVLLSPGASNMNLFANEFDCGEQFREEVRNL</sequence>
<evidence type="ECO:0000256" key="1">
    <source>
        <dbReference type="ARBA" id="ARBA00004496"/>
    </source>
</evidence>
<dbReference type="EMBL" id="LCAW01000009">
    <property type="protein sequence ID" value="KKR99210.1"/>
    <property type="molecule type" value="Genomic_DNA"/>
</dbReference>
<dbReference type="HAMAP" id="MF_00639">
    <property type="entry name" value="MurD"/>
    <property type="match status" value="1"/>
</dbReference>
<evidence type="ECO:0000256" key="5">
    <source>
        <dbReference type="ARBA" id="ARBA00022741"/>
    </source>
</evidence>
<dbReference type="Gene3D" id="3.40.1190.10">
    <property type="entry name" value="Mur-like, catalytic domain"/>
    <property type="match status" value="1"/>
</dbReference>
<evidence type="ECO:0000259" key="10">
    <source>
        <dbReference type="Pfam" id="PF08245"/>
    </source>
</evidence>
<accession>A0A0G0XQP7</accession>
<comment type="function">
    <text evidence="7 8">Cell wall formation. Catalyzes the addition of glutamate to the nucleotide precursor UDP-N-acetylmuramoyl-L-alanine (UMA).</text>
</comment>
<dbReference type="Pfam" id="PF08245">
    <property type="entry name" value="Mur_ligase_M"/>
    <property type="match status" value="1"/>
</dbReference>